<dbReference type="OrthoDB" id="9802649at2"/>
<dbReference type="Gene3D" id="3.90.550.10">
    <property type="entry name" value="Spore Coat Polysaccharide Biosynthesis Protein SpsA, Chain A"/>
    <property type="match status" value="1"/>
</dbReference>
<dbReference type="AlphaFoldDB" id="A0A1X1J034"/>
<dbReference type="InterPro" id="IPR029044">
    <property type="entry name" value="Nucleotide-diphossugar_trans"/>
</dbReference>
<feature type="domain" description="Glycosyltransferase 2-like" evidence="1">
    <location>
        <begin position="3"/>
        <end position="143"/>
    </location>
</feature>
<gene>
    <name evidence="2" type="ORF">B7707_02050</name>
</gene>
<dbReference type="Pfam" id="PF00535">
    <property type="entry name" value="Glycos_transf_2"/>
    <property type="match status" value="1"/>
</dbReference>
<dbReference type="Proteomes" id="UP000193326">
    <property type="component" value="Unassembled WGS sequence"/>
</dbReference>
<dbReference type="RefSeq" id="WP_084945578.1">
    <property type="nucleotide sequence ID" value="NZ_NCUY01000030.1"/>
</dbReference>
<dbReference type="SUPFAM" id="SSF53448">
    <property type="entry name" value="Nucleotide-diphospho-sugar transferases"/>
    <property type="match status" value="1"/>
</dbReference>
<protein>
    <recommendedName>
        <fullName evidence="1">Glycosyltransferase 2-like domain-containing protein</fullName>
    </recommendedName>
</protein>
<reference evidence="2 3" key="1">
    <citation type="journal article" date="2016" name="Eur. J. Clin. Microbiol. Infect. Dis.">
        <title>Whole genome sequencing as a tool for phylogenetic analysis of clinical strains of Mitis group streptococci.</title>
        <authorList>
            <person name="Rasmussen L.H."/>
            <person name="Dargis R."/>
            <person name="Hojholt K."/>
            <person name="Christensen J.J."/>
            <person name="Skovgaard O."/>
            <person name="Justesen U.S."/>
            <person name="Rosenvinge F.S."/>
            <person name="Moser C."/>
            <person name="Lukjancenko O."/>
            <person name="Rasmussen S."/>
            <person name="Nielsen X.C."/>
        </authorList>
    </citation>
    <scope>NUCLEOTIDE SEQUENCE [LARGE SCALE GENOMIC DNA]</scope>
    <source>
        <strain evidence="2 3">RH_70047_11</strain>
    </source>
</reference>
<dbReference type="PANTHER" id="PTHR22916:SF3">
    <property type="entry name" value="UDP-GLCNAC:BETAGAL BETA-1,3-N-ACETYLGLUCOSAMINYLTRANSFERASE-LIKE PROTEIN 1"/>
    <property type="match status" value="1"/>
</dbReference>
<organism evidence="2 3">
    <name type="scientific">Streptococcus oralis subsp. dentisani</name>
    <dbReference type="NCBI Taxonomy" id="1458253"/>
    <lineage>
        <taxon>Bacteria</taxon>
        <taxon>Bacillati</taxon>
        <taxon>Bacillota</taxon>
        <taxon>Bacilli</taxon>
        <taxon>Lactobacillales</taxon>
        <taxon>Streptococcaceae</taxon>
        <taxon>Streptococcus</taxon>
    </lineage>
</organism>
<dbReference type="PANTHER" id="PTHR22916">
    <property type="entry name" value="GLYCOSYLTRANSFERASE"/>
    <property type="match status" value="1"/>
</dbReference>
<dbReference type="EMBL" id="NCUY01000030">
    <property type="protein sequence ID" value="ORO78754.1"/>
    <property type="molecule type" value="Genomic_DNA"/>
</dbReference>
<accession>A0A1X1J034</accession>
<name>A0A1X1J034_STROR</name>
<evidence type="ECO:0000313" key="2">
    <source>
        <dbReference type="EMBL" id="ORO78754.1"/>
    </source>
</evidence>
<evidence type="ECO:0000313" key="3">
    <source>
        <dbReference type="Proteomes" id="UP000193326"/>
    </source>
</evidence>
<evidence type="ECO:0000259" key="1">
    <source>
        <dbReference type="Pfam" id="PF00535"/>
    </source>
</evidence>
<comment type="caution">
    <text evidence="2">The sequence shown here is derived from an EMBL/GenBank/DDBJ whole genome shotgun (WGS) entry which is preliminary data.</text>
</comment>
<dbReference type="InterPro" id="IPR001173">
    <property type="entry name" value="Glyco_trans_2-like"/>
</dbReference>
<proteinExistence type="predicted"/>
<dbReference type="GO" id="GO:0016758">
    <property type="term" value="F:hexosyltransferase activity"/>
    <property type="evidence" value="ECO:0007669"/>
    <property type="project" value="UniProtKB-ARBA"/>
</dbReference>
<sequence length="279" mass="32442">MISVAMTTYNGAGYVATQLRSILNQSVEVDEVIIFDDCSTDDTAGVVSKVEDSRVKFIRNPENVGYIQNFYNAIEACTGNFIFLADQDDVWEFDKVEKTMEVMKEYKCEAVCTNFSLIDKNGSELKATEQFVPNRFFTELEKKDEKIINLSFDYLMLGNVVQGATYCISKKTRELYLKIDNRTLYHDHQLLLIASKIGKVCFLNEKLIRYRIHENNTIGFGTKTNIFGLKRLKFPKIEPSMVTFLRQLNRVSKVQHYFHYILYYYLRIPSIKNIIKTLK</sequence>